<evidence type="ECO:0000313" key="2">
    <source>
        <dbReference type="Proteomes" id="UP000270988"/>
    </source>
</evidence>
<proteinExistence type="predicted"/>
<dbReference type="EMBL" id="LR134521">
    <property type="protein sequence ID" value="VEJ30430.1"/>
    <property type="molecule type" value="Genomic_DNA"/>
</dbReference>
<evidence type="ECO:0000313" key="1">
    <source>
        <dbReference type="EMBL" id="VEJ30430.1"/>
    </source>
</evidence>
<dbReference type="InterPro" id="IPR032349">
    <property type="entry name" value="DUF4865"/>
</dbReference>
<organism evidence="1 2">
    <name type="scientific">Rothia dentocariosa</name>
    <dbReference type="NCBI Taxonomy" id="2047"/>
    <lineage>
        <taxon>Bacteria</taxon>
        <taxon>Bacillati</taxon>
        <taxon>Actinomycetota</taxon>
        <taxon>Actinomycetes</taxon>
        <taxon>Micrococcales</taxon>
        <taxon>Micrococcaceae</taxon>
        <taxon>Rothia</taxon>
    </lineage>
</organism>
<name>A0A448UX24_9MICC</name>
<sequence length="189" mass="21436">MYSMQYRVQLPADYDMEIIRDRVRRTGHLMDGYPGLEFKAYLIQEKAKGAMENCYAPFYVWNDTEGMRSFCWGEPGYSSIVRDFGRHPIQDWTIHKLIKGSTPLTQARSLNIQTVTLPEFAAPSDIIEPLTADFLNGQNASTLCRLAAVDVTTWKLIQVELSSANPDHAQPKTTSYEVLHVSTADIDSR</sequence>
<dbReference type="Proteomes" id="UP000270988">
    <property type="component" value="Chromosome"/>
</dbReference>
<evidence type="ECO:0008006" key="3">
    <source>
        <dbReference type="Google" id="ProtNLM"/>
    </source>
</evidence>
<reference evidence="1 2" key="1">
    <citation type="submission" date="2018-12" db="EMBL/GenBank/DDBJ databases">
        <authorList>
            <consortium name="Pathogen Informatics"/>
        </authorList>
    </citation>
    <scope>NUCLEOTIDE SEQUENCE [LARGE SCALE GENOMIC DNA]</scope>
    <source>
        <strain evidence="1 2">NCTC10918</strain>
    </source>
</reference>
<dbReference type="AlphaFoldDB" id="A0A448UX24"/>
<dbReference type="Pfam" id="PF16157">
    <property type="entry name" value="DUF4865"/>
    <property type="match status" value="1"/>
</dbReference>
<protein>
    <recommendedName>
        <fullName evidence="3">DUF4865 domain-containing protein</fullName>
    </recommendedName>
</protein>
<gene>
    <name evidence="1" type="ORF">NCTC10918_01710</name>
</gene>
<accession>A0A448UX24</accession>
<dbReference type="STRING" id="762948.HMPREF0733_10638"/>